<accession>A0A158KMD5</accession>
<evidence type="ECO:0000313" key="3">
    <source>
        <dbReference type="Proteomes" id="UP000055019"/>
    </source>
</evidence>
<name>A0A158KMD5_9BURK</name>
<proteinExistence type="predicted"/>
<dbReference type="OrthoDB" id="6904272at2"/>
<dbReference type="Proteomes" id="UP000055019">
    <property type="component" value="Unassembled WGS sequence"/>
</dbReference>
<protein>
    <recommendedName>
        <fullName evidence="4">TrbM protein</fullName>
    </recommendedName>
</protein>
<evidence type="ECO:0008006" key="4">
    <source>
        <dbReference type="Google" id="ProtNLM"/>
    </source>
</evidence>
<gene>
    <name evidence="2" type="ORF">AWB74_06220</name>
</gene>
<comment type="caution">
    <text evidence="2">The sequence shown here is derived from an EMBL/GenBank/DDBJ whole genome shotgun (WGS) entry which is preliminary data.</text>
</comment>
<organism evidence="2 3">
    <name type="scientific">Caballeronia arvi</name>
    <dbReference type="NCBI Taxonomy" id="1777135"/>
    <lineage>
        <taxon>Bacteria</taxon>
        <taxon>Pseudomonadati</taxon>
        <taxon>Pseudomonadota</taxon>
        <taxon>Betaproteobacteria</taxon>
        <taxon>Burkholderiales</taxon>
        <taxon>Burkholderiaceae</taxon>
        <taxon>Caballeronia</taxon>
    </lineage>
</organism>
<feature type="chain" id="PRO_5007627766" description="TrbM protein" evidence="1">
    <location>
        <begin position="24"/>
        <end position="107"/>
    </location>
</feature>
<dbReference type="RefSeq" id="WP_143749344.1">
    <property type="nucleotide sequence ID" value="NZ_FCOM02000041.1"/>
</dbReference>
<reference evidence="2" key="1">
    <citation type="submission" date="2016-01" db="EMBL/GenBank/DDBJ databases">
        <authorList>
            <person name="Peeters C."/>
        </authorList>
    </citation>
    <scope>NUCLEOTIDE SEQUENCE [LARGE SCALE GENOMIC DNA]</scope>
    <source>
        <strain evidence="2">LMG 29317</strain>
    </source>
</reference>
<feature type="signal peptide" evidence="1">
    <location>
        <begin position="1"/>
        <end position="23"/>
    </location>
</feature>
<dbReference type="AlphaFoldDB" id="A0A158KMD5"/>
<sequence>MTRYKSAIITIFAAFSVCSSAFAKDPCQSLICMVGKVQGGIAGNGSAQDGCSQSVSDFLSIIKMHNGHMDLIATPNARKDYLNSCPGAGADASGVDSVISKFGNATL</sequence>
<dbReference type="EMBL" id="FCOM02000041">
    <property type="protein sequence ID" value="SAL82297.1"/>
    <property type="molecule type" value="Genomic_DNA"/>
</dbReference>
<keyword evidence="1" id="KW-0732">Signal</keyword>
<keyword evidence="3" id="KW-1185">Reference proteome</keyword>
<evidence type="ECO:0000313" key="2">
    <source>
        <dbReference type="EMBL" id="SAL82297.1"/>
    </source>
</evidence>
<evidence type="ECO:0000256" key="1">
    <source>
        <dbReference type="SAM" id="SignalP"/>
    </source>
</evidence>